<feature type="transmembrane region" description="Helical" evidence="1">
    <location>
        <begin position="154"/>
        <end position="170"/>
    </location>
</feature>
<feature type="transmembrane region" description="Helical" evidence="1">
    <location>
        <begin position="35"/>
        <end position="61"/>
    </location>
</feature>
<evidence type="ECO:0000313" key="2">
    <source>
        <dbReference type="EMBL" id="MCD9874804.1"/>
    </source>
</evidence>
<reference evidence="2" key="1">
    <citation type="submission" date="2021-12" db="EMBL/GenBank/DDBJ databases">
        <authorList>
            <person name="Lee J.-H."/>
            <person name="Kim S.-B."/>
        </authorList>
    </citation>
    <scope>NUCLEOTIDE SEQUENCE</scope>
    <source>
        <strain evidence="2">NR30</strain>
    </source>
</reference>
<name>A0A9Q3VNJ8_9ACTN</name>
<feature type="transmembrane region" description="Helical" evidence="1">
    <location>
        <begin position="128"/>
        <end position="148"/>
    </location>
</feature>
<protein>
    <submittedName>
        <fullName evidence="2">DUF4389 domain-containing protein</fullName>
    </submittedName>
</protein>
<sequence length="224" mass="25611">MTTLAGTPDRPVRVNAVLDTPLSRWLWLVKWILVIPHYVVLFFLWIAFTLVSVVAFFSILFTERYPRSLFDFNVGVLRWSWRVAYYSYGALGTDRYPPFSLGEEPGYPARLDIAYPERLSRGLVLVKWWLLAIPHYIVIGFFLGGYHLGWWDGGLVAVLAVIAAVTLAFTEKYPRALFDLILGLDRWVLRVAAYAALMTDTYPPFRLDMGGTEPHEPFASEDLS</sequence>
<dbReference type="Proteomes" id="UP001108029">
    <property type="component" value="Unassembled WGS sequence"/>
</dbReference>
<dbReference type="RefSeq" id="WP_232648934.1">
    <property type="nucleotide sequence ID" value="NZ_JAJSBI010000006.1"/>
</dbReference>
<accession>A0A9Q3VNJ8</accession>
<gene>
    <name evidence="2" type="ORF">LJ657_14150</name>
</gene>
<keyword evidence="1" id="KW-0472">Membrane</keyword>
<dbReference type="Pfam" id="PF14333">
    <property type="entry name" value="DUF4389"/>
    <property type="match status" value="2"/>
</dbReference>
<dbReference type="InterPro" id="IPR025498">
    <property type="entry name" value="DUF4389"/>
</dbReference>
<evidence type="ECO:0000256" key="1">
    <source>
        <dbReference type="SAM" id="Phobius"/>
    </source>
</evidence>
<comment type="caution">
    <text evidence="2">The sequence shown here is derived from an EMBL/GenBank/DDBJ whole genome shotgun (WGS) entry which is preliminary data.</text>
</comment>
<keyword evidence="1" id="KW-0812">Transmembrane</keyword>
<proteinExistence type="predicted"/>
<keyword evidence="3" id="KW-1185">Reference proteome</keyword>
<dbReference type="AlphaFoldDB" id="A0A9Q3VNJ8"/>
<organism evidence="2 3">
    <name type="scientific">Streptomyces guryensis</name>
    <dbReference type="NCBI Taxonomy" id="2886947"/>
    <lineage>
        <taxon>Bacteria</taxon>
        <taxon>Bacillati</taxon>
        <taxon>Actinomycetota</taxon>
        <taxon>Actinomycetes</taxon>
        <taxon>Kitasatosporales</taxon>
        <taxon>Streptomycetaceae</taxon>
        <taxon>Streptomyces</taxon>
    </lineage>
</organism>
<evidence type="ECO:0000313" key="3">
    <source>
        <dbReference type="Proteomes" id="UP001108029"/>
    </source>
</evidence>
<dbReference type="EMBL" id="JAJSBI010000006">
    <property type="protein sequence ID" value="MCD9874804.1"/>
    <property type="molecule type" value="Genomic_DNA"/>
</dbReference>
<keyword evidence="1" id="KW-1133">Transmembrane helix</keyword>